<accession>A0A554VMD6</accession>
<comment type="similarity">
    <text evidence="5">Belongs to the Rap family.</text>
</comment>
<evidence type="ECO:0000256" key="5">
    <source>
        <dbReference type="ARBA" id="ARBA00038253"/>
    </source>
</evidence>
<dbReference type="Proteomes" id="UP000318833">
    <property type="component" value="Unassembled WGS sequence"/>
</dbReference>
<keyword evidence="9" id="KW-1185">Reference proteome</keyword>
<dbReference type="SUPFAM" id="SSF48452">
    <property type="entry name" value="TPR-like"/>
    <property type="match status" value="2"/>
</dbReference>
<dbReference type="GO" id="GO:0005737">
    <property type="term" value="C:cytoplasm"/>
    <property type="evidence" value="ECO:0007669"/>
    <property type="project" value="UniProtKB-SubCell"/>
</dbReference>
<sequence length="578" mass="66861">MTYLTNRIVIICVIFLYNTIHSQDSIPSIHQIRYIDSLSEIAKKDLIGNGDLLKKLLTLSREVNYPKGELQNLVNLGIYYTNNSMIDSANVVYEKGENLIKKHQDLEFILPHIYNNKANILTHQAFHYQALKYYHKTLEINLRQKDRKTAIITKMNILNCHLKLGEPDKVLAYSKELLENRDVIEQEGLRYRLYSSLALAHFDKKEYGKAINWWNANLESIQNSDKKGEISYIMTSIADAYRSLGNHEIALEKSIEAKKIIHNKPELSSYAAINSLVLGKIYNSLDNPKEAIIHFNNAILQNPDDPMDIAFAYESLGAIYKKTNNWKASSNYYQKYGSLIDSLYNKRNEDISKISEGKIQLIEEEYKNELLTRDNDILSYKNEKQRLYIISLYIGLFSFLLFLLSFALYKKYHRSEKQIELLKENEKNILEKHIQSKEEEFLATMISVNEKLNKLSTIKKYLSSAIKYNNHDEILEAEKRLSQFISSTSDLGILKNRIESQYPGITAQINAHYPDLSTNDIRHCLLIKLNLSIKESAQLLGVSVHAVKMARKRVKKKISIPEDVSLKEHLRDIVEATV</sequence>
<dbReference type="AlphaFoldDB" id="A0A554VMD6"/>
<dbReference type="GO" id="GO:0003677">
    <property type="term" value="F:DNA binding"/>
    <property type="evidence" value="ECO:0007669"/>
    <property type="project" value="InterPro"/>
</dbReference>
<dbReference type="InterPro" id="IPR051476">
    <property type="entry name" value="Bac_ResReg_Asp_Phosphatase"/>
</dbReference>
<proteinExistence type="inferred from homology"/>
<evidence type="ECO:0000256" key="2">
    <source>
        <dbReference type="ARBA" id="ARBA00022490"/>
    </source>
</evidence>
<dbReference type="Gene3D" id="1.25.40.10">
    <property type="entry name" value="Tetratricopeptide repeat domain"/>
    <property type="match status" value="2"/>
</dbReference>
<evidence type="ECO:0000256" key="4">
    <source>
        <dbReference type="ARBA" id="ARBA00022803"/>
    </source>
</evidence>
<keyword evidence="7" id="KW-1133">Transmembrane helix</keyword>
<dbReference type="SUPFAM" id="SSF46894">
    <property type="entry name" value="C-terminal effector domain of the bipartite response regulators"/>
    <property type="match status" value="1"/>
</dbReference>
<keyword evidence="7" id="KW-0472">Membrane</keyword>
<organism evidence="8 9">
    <name type="scientific">Aquimarina algiphila</name>
    <dbReference type="NCBI Taxonomy" id="2047982"/>
    <lineage>
        <taxon>Bacteria</taxon>
        <taxon>Pseudomonadati</taxon>
        <taxon>Bacteroidota</taxon>
        <taxon>Flavobacteriia</taxon>
        <taxon>Flavobacteriales</taxon>
        <taxon>Flavobacteriaceae</taxon>
        <taxon>Aquimarina</taxon>
    </lineage>
</organism>
<dbReference type="EMBL" id="VLNR01000014">
    <property type="protein sequence ID" value="TSE09393.1"/>
    <property type="molecule type" value="Genomic_DNA"/>
</dbReference>
<dbReference type="InterPro" id="IPR019734">
    <property type="entry name" value="TPR_rpt"/>
</dbReference>
<feature type="transmembrane region" description="Helical" evidence="7">
    <location>
        <begin position="387"/>
        <end position="409"/>
    </location>
</feature>
<evidence type="ECO:0000256" key="7">
    <source>
        <dbReference type="SAM" id="Phobius"/>
    </source>
</evidence>
<protein>
    <submittedName>
        <fullName evidence="8">Tetratricopeptide repeat protein</fullName>
    </submittedName>
</protein>
<evidence type="ECO:0000256" key="1">
    <source>
        <dbReference type="ARBA" id="ARBA00004496"/>
    </source>
</evidence>
<feature type="repeat" description="TPR" evidence="6">
    <location>
        <begin position="272"/>
        <end position="305"/>
    </location>
</feature>
<gene>
    <name evidence="8" type="ORF">FOF46_09055</name>
</gene>
<dbReference type="PANTHER" id="PTHR46630">
    <property type="entry name" value="TETRATRICOPEPTIDE REPEAT PROTEIN 29"/>
    <property type="match status" value="1"/>
</dbReference>
<dbReference type="OrthoDB" id="1159324at2"/>
<evidence type="ECO:0000256" key="3">
    <source>
        <dbReference type="ARBA" id="ARBA00022737"/>
    </source>
</evidence>
<reference evidence="8 9" key="1">
    <citation type="submission" date="2019-07" db="EMBL/GenBank/DDBJ databases">
        <title>The draft genome sequence of Aquimarina algiphila M91.</title>
        <authorList>
            <person name="Meng X."/>
        </authorList>
    </citation>
    <scope>NUCLEOTIDE SEQUENCE [LARGE SCALE GENOMIC DNA]</scope>
    <source>
        <strain evidence="8 9">M91</strain>
    </source>
</reference>
<dbReference type="GO" id="GO:0006355">
    <property type="term" value="P:regulation of DNA-templated transcription"/>
    <property type="evidence" value="ECO:0007669"/>
    <property type="project" value="InterPro"/>
</dbReference>
<evidence type="ECO:0000256" key="6">
    <source>
        <dbReference type="PROSITE-ProRule" id="PRU00339"/>
    </source>
</evidence>
<dbReference type="InterPro" id="IPR016032">
    <property type="entry name" value="Sig_transdc_resp-reg_C-effctor"/>
</dbReference>
<evidence type="ECO:0000313" key="9">
    <source>
        <dbReference type="Proteomes" id="UP000318833"/>
    </source>
</evidence>
<keyword evidence="4 6" id="KW-0802">TPR repeat</keyword>
<dbReference type="SMART" id="SM00028">
    <property type="entry name" value="TPR"/>
    <property type="match status" value="4"/>
</dbReference>
<comment type="subcellular location">
    <subcellularLocation>
        <location evidence="1">Cytoplasm</location>
    </subcellularLocation>
</comment>
<keyword evidence="7" id="KW-0812">Transmembrane</keyword>
<keyword evidence="3" id="KW-0677">Repeat</keyword>
<dbReference type="PANTHER" id="PTHR46630:SF1">
    <property type="entry name" value="TETRATRICOPEPTIDE REPEAT PROTEIN 29"/>
    <property type="match status" value="1"/>
</dbReference>
<dbReference type="PROSITE" id="PS50005">
    <property type="entry name" value="TPR"/>
    <property type="match status" value="1"/>
</dbReference>
<comment type="caution">
    <text evidence="8">The sequence shown here is derived from an EMBL/GenBank/DDBJ whole genome shotgun (WGS) entry which is preliminary data.</text>
</comment>
<dbReference type="RefSeq" id="WP_109436356.1">
    <property type="nucleotide sequence ID" value="NZ_CANLFO010000010.1"/>
</dbReference>
<keyword evidence="2" id="KW-0963">Cytoplasm</keyword>
<name>A0A554VMD6_9FLAO</name>
<evidence type="ECO:0000313" key="8">
    <source>
        <dbReference type="EMBL" id="TSE09393.1"/>
    </source>
</evidence>
<dbReference type="InterPro" id="IPR011990">
    <property type="entry name" value="TPR-like_helical_dom_sf"/>
</dbReference>